<evidence type="ECO:0000256" key="1">
    <source>
        <dbReference type="SAM" id="MobiDB-lite"/>
    </source>
</evidence>
<feature type="region of interest" description="Disordered" evidence="1">
    <location>
        <begin position="1"/>
        <end position="65"/>
    </location>
</feature>
<organism evidence="2 3">
    <name type="scientific">Fusarium oxysporum (strain Fo5176)</name>
    <name type="common">Fusarium vascular wilt</name>
    <dbReference type="NCBI Taxonomy" id="660025"/>
    <lineage>
        <taxon>Eukaryota</taxon>
        <taxon>Fungi</taxon>
        <taxon>Dikarya</taxon>
        <taxon>Ascomycota</taxon>
        <taxon>Pezizomycotina</taxon>
        <taxon>Sordariomycetes</taxon>
        <taxon>Hypocreomycetidae</taxon>
        <taxon>Hypocreales</taxon>
        <taxon>Nectriaceae</taxon>
        <taxon>Fusarium</taxon>
        <taxon>Fusarium oxysporum species complex</taxon>
    </lineage>
</organism>
<dbReference type="EnsemblFungi" id="FOXG_01843T0">
    <property type="protein sequence ID" value="FOXG_01843P0"/>
    <property type="gene ID" value="FOXG_01843"/>
</dbReference>
<reference evidence="2" key="2">
    <citation type="submission" date="2025-08" db="UniProtKB">
        <authorList>
            <consortium name="EnsemblFungi"/>
        </authorList>
    </citation>
    <scope>IDENTIFICATION</scope>
    <source>
        <strain evidence="2">4287 / CBS 123668 / FGSC 9935 / NRRL 34936</strain>
    </source>
</reference>
<sequence>MPPNRTNKKSGDNSPNSAGSANQPRDMRRKLSPHGWSRASSQLNEAGPLSQGRFGIVGSTCSSQRQGPWVLNTAQEDLAPFAFALSSFVFARDVVSKSHSNQDSPKGHNVDYHIDTRYGAQHFAIRATRKSRVKPVTPPQPAR</sequence>
<dbReference type="Proteomes" id="UP000002489">
    <property type="component" value="Unassembled WGS sequence"/>
</dbReference>
<feature type="compositionally biased region" description="Polar residues" evidence="1">
    <location>
        <begin position="12"/>
        <end position="23"/>
    </location>
</feature>
<dbReference type="VEuPathDB" id="FungiDB:FOXG_01843"/>
<proteinExistence type="predicted"/>
<evidence type="ECO:0000313" key="3">
    <source>
        <dbReference type="Proteomes" id="UP000002489"/>
    </source>
</evidence>
<gene>
    <name evidence="2" type="primary">28944079</name>
</gene>
<protein>
    <submittedName>
        <fullName evidence="2">Uncharacterized protein</fullName>
    </submittedName>
</protein>
<name>A0A0D2XD68_FUSOF</name>
<accession>A0A0D2XD68</accession>
<reference evidence="3" key="1">
    <citation type="journal article" date="2012" name="Mol. Plant Microbe Interact.">
        <title>A highly conserved effector in Fusarium oxysporum is required for full virulence on Arabidopsis.</title>
        <authorList>
            <person name="Thatcher L.F."/>
            <person name="Gardiner D.M."/>
            <person name="Kazan K."/>
            <person name="Manners J."/>
        </authorList>
    </citation>
    <scope>NUCLEOTIDE SEQUENCE [LARGE SCALE GENOMIC DNA]</scope>
    <source>
        <strain evidence="3">Fo5176</strain>
    </source>
</reference>
<dbReference type="AlphaFoldDB" id="A0A0D2XD68"/>
<evidence type="ECO:0000313" key="2">
    <source>
        <dbReference type="EnsemblFungi" id="FOXG_01843P0"/>
    </source>
</evidence>